<protein>
    <recommendedName>
        <fullName evidence="3">Glycosyl hydrolase</fullName>
    </recommendedName>
</protein>
<reference evidence="1 2" key="1">
    <citation type="journal article" date="2017" name="ISME J.">
        <title>Potential for microbial H2 and metal transformations associated with novel bacteria and archaea in deep terrestrial subsurface sediments.</title>
        <authorList>
            <person name="Hernsdorf A.W."/>
            <person name="Amano Y."/>
            <person name="Miyakawa K."/>
            <person name="Ise K."/>
            <person name="Suzuki Y."/>
            <person name="Anantharaman K."/>
            <person name="Probst A."/>
            <person name="Burstein D."/>
            <person name="Thomas B.C."/>
            <person name="Banfield J.F."/>
        </authorList>
    </citation>
    <scope>NUCLEOTIDE SEQUENCE [LARGE SCALE GENOMIC DNA]</scope>
    <source>
        <strain evidence="1">HGW-Falkowbacteria-2</strain>
    </source>
</reference>
<evidence type="ECO:0008006" key="3">
    <source>
        <dbReference type="Google" id="ProtNLM"/>
    </source>
</evidence>
<sequence>WENIKLITPEKDAIINAVAVNPKNSQELFYVTNTTFFRSLDGGVTWTSKKLPTTRAGSDLLVDFNNPNIMYMGTLKIDK</sequence>
<proteinExistence type="predicted"/>
<name>A0A2N2DZE6_9BACT</name>
<accession>A0A2N2DZE6</accession>
<comment type="caution">
    <text evidence="1">The sequence shown here is derived from an EMBL/GenBank/DDBJ whole genome shotgun (WGS) entry which is preliminary data.</text>
</comment>
<dbReference type="SUPFAM" id="SSF110296">
    <property type="entry name" value="Oligoxyloglucan reducing end-specific cellobiohydrolase"/>
    <property type="match status" value="1"/>
</dbReference>
<evidence type="ECO:0000313" key="1">
    <source>
        <dbReference type="EMBL" id="PKM87849.1"/>
    </source>
</evidence>
<feature type="non-terminal residue" evidence="1">
    <location>
        <position position="1"/>
    </location>
</feature>
<dbReference type="Proteomes" id="UP000233325">
    <property type="component" value="Unassembled WGS sequence"/>
</dbReference>
<gene>
    <name evidence="1" type="ORF">CVU83_02450</name>
</gene>
<organism evidence="1 2">
    <name type="scientific">Candidatus Falkowbacteria bacterium HGW-Falkowbacteria-2</name>
    <dbReference type="NCBI Taxonomy" id="2013769"/>
    <lineage>
        <taxon>Bacteria</taxon>
        <taxon>Candidatus Falkowiibacteriota</taxon>
    </lineage>
</organism>
<dbReference type="Gene3D" id="2.130.10.10">
    <property type="entry name" value="YVTN repeat-like/Quinoprotein amine dehydrogenase"/>
    <property type="match status" value="1"/>
</dbReference>
<dbReference type="EMBL" id="PHAH01000031">
    <property type="protein sequence ID" value="PKM87849.1"/>
    <property type="molecule type" value="Genomic_DNA"/>
</dbReference>
<evidence type="ECO:0000313" key="2">
    <source>
        <dbReference type="Proteomes" id="UP000233325"/>
    </source>
</evidence>
<dbReference type="InterPro" id="IPR015943">
    <property type="entry name" value="WD40/YVTN_repeat-like_dom_sf"/>
</dbReference>
<dbReference type="AlphaFoldDB" id="A0A2N2DZE6"/>